<protein>
    <submittedName>
        <fullName evidence="1">Uncharacterized protein</fullName>
    </submittedName>
</protein>
<comment type="caution">
    <text evidence="1">The sequence shown here is derived from an EMBL/GenBank/DDBJ whole genome shotgun (WGS) entry which is preliminary data.</text>
</comment>
<accession>A0A0D2JLF4</accession>
<dbReference type="EMBL" id="ARQD01000002">
    <property type="protein sequence ID" value="KIX85173.1"/>
    <property type="molecule type" value="Genomic_DNA"/>
</dbReference>
<organism evidence="1 2">
    <name type="scientific">candidate division TM6 bacterium JCVI TM6SC1</name>
    <dbReference type="NCBI Taxonomy" id="1306947"/>
    <lineage>
        <taxon>Bacteria</taxon>
        <taxon>Candidatus Babelota</taxon>
        <taxon>Vermiphilus</taxon>
    </lineage>
</organism>
<keyword evidence="2" id="KW-1185">Reference proteome</keyword>
<evidence type="ECO:0000313" key="1">
    <source>
        <dbReference type="EMBL" id="KIX85173.1"/>
    </source>
</evidence>
<reference evidence="1 2" key="1">
    <citation type="journal article" date="2013" name="Proc. Natl. Acad. Sci. U.S.A.">
        <title>Candidate phylum TM6 genome recovered from a hospital sink biofilm provides genomic insights into this uncultivated phylum.</title>
        <authorList>
            <person name="McLean J.S."/>
            <person name="Lombardo M.J."/>
            <person name="Badger J.H."/>
            <person name="Edlund A."/>
            <person name="Novotny M."/>
            <person name="Yee-Greenbaum J."/>
            <person name="Vyahhi N."/>
            <person name="Hall A.P."/>
            <person name="Yang Y."/>
            <person name="Dupont C.L."/>
            <person name="Ziegler M.G."/>
            <person name="Chitsaz H."/>
            <person name="Allen A.E."/>
            <person name="Yooseph S."/>
            <person name="Tesler G."/>
            <person name="Pevzner P.A."/>
            <person name="Friedman R.M."/>
            <person name="Nealson K.H."/>
            <person name="Venter J.C."/>
            <person name="Lasken R.S."/>
        </authorList>
    </citation>
    <scope>NUCLEOTIDE SEQUENCE [LARGE SCALE GENOMIC DNA]</scope>
    <source>
        <strain evidence="1 2">TM6SC1</strain>
    </source>
</reference>
<dbReference type="Proteomes" id="UP000032214">
    <property type="component" value="Unassembled WGS sequence"/>
</dbReference>
<dbReference type="AlphaFoldDB" id="A0A0D2JLF4"/>
<proteinExistence type="predicted"/>
<gene>
    <name evidence="1" type="ORF">J120_02420</name>
</gene>
<evidence type="ECO:0000313" key="2">
    <source>
        <dbReference type="Proteomes" id="UP000032214"/>
    </source>
</evidence>
<sequence>MNRFLLLLVVVYPAMAMQKEYQLTKALSFHKAVVRSRESLGMIELLKNENNFYVIKDGSIKLINKYDIDPLLKNMNEEKLQKYFEQNGYIQVDQLSNQDYVLKAKSRILGGGLGGATAGMYIGKWGTYIIGHGAIVVASALTGPGFLATFASLEAQFLPVIEAASNTAAVGMGIAVAVATGPV</sequence>
<name>A0A0D2JLF4_9BACT</name>
<dbReference type="STRING" id="1306947.J120_02420"/>